<evidence type="ECO:0000313" key="1">
    <source>
        <dbReference type="EMBL" id="KAA8675618.1"/>
    </source>
</evidence>
<evidence type="ECO:0000313" key="2">
    <source>
        <dbReference type="Proteomes" id="UP000322521"/>
    </source>
</evidence>
<reference evidence="1 2" key="1">
    <citation type="submission" date="2019-09" db="EMBL/GenBank/DDBJ databases">
        <title>Draft genome sequence of various Type strains from the CCUG.</title>
        <authorList>
            <person name="Pineiro-Iglesias B."/>
            <person name="Tunovic T."/>
            <person name="Unosson C."/>
            <person name="Inganas E."/>
            <person name="Ohlen M."/>
            <person name="Cardew S."/>
            <person name="Jensie-Markopoulos S."/>
            <person name="Salva-Serra F."/>
            <person name="Jaen-Luchoro D."/>
            <person name="Karlsson R."/>
            <person name="Svensson-Stadler L."/>
            <person name="Chun J."/>
            <person name="Moore E."/>
        </authorList>
    </citation>
    <scope>NUCLEOTIDE SEQUENCE [LARGE SCALE GENOMIC DNA]</scope>
    <source>
        <strain evidence="1 2">CCUG 56969T</strain>
    </source>
</reference>
<comment type="caution">
    <text evidence="1">The sequence shown here is derived from an EMBL/GenBank/DDBJ whole genome shotgun (WGS) entry which is preliminary data.</text>
</comment>
<organism evidence="1 2">
    <name type="scientific">Vibrio gigantis</name>
    <dbReference type="NCBI Taxonomy" id="296199"/>
    <lineage>
        <taxon>Bacteria</taxon>
        <taxon>Pseudomonadati</taxon>
        <taxon>Pseudomonadota</taxon>
        <taxon>Gammaproteobacteria</taxon>
        <taxon>Vibrionales</taxon>
        <taxon>Vibrionaceae</taxon>
        <taxon>Vibrio</taxon>
    </lineage>
</organism>
<accession>A0A5M9NWW2</accession>
<gene>
    <name evidence="1" type="ORF">F4W18_13415</name>
</gene>
<name>A0A5M9NWW2_9VIBR</name>
<keyword evidence="2" id="KW-1185">Reference proteome</keyword>
<dbReference type="EMBL" id="VXJS01000007">
    <property type="protein sequence ID" value="KAA8675618.1"/>
    <property type="molecule type" value="Genomic_DNA"/>
</dbReference>
<dbReference type="AlphaFoldDB" id="A0A5M9NWW2"/>
<proteinExistence type="predicted"/>
<protein>
    <submittedName>
        <fullName evidence="1">Uncharacterized protein</fullName>
    </submittedName>
</protein>
<dbReference type="Proteomes" id="UP000322521">
    <property type="component" value="Unassembled WGS sequence"/>
</dbReference>
<sequence>MAFFSQLISNASAPLRISVIANACFGLFRTPEPALFLFPYFYSKCSDCASFLIDSPPSSIR</sequence>